<dbReference type="Proteomes" id="UP000829542">
    <property type="component" value="Chromosome"/>
</dbReference>
<keyword evidence="2" id="KW-1185">Reference proteome</keyword>
<organism evidence="1 2">
    <name type="scientific">Ignatzschineria rhizosphaerae</name>
    <dbReference type="NCBI Taxonomy" id="2923279"/>
    <lineage>
        <taxon>Bacteria</taxon>
        <taxon>Pseudomonadati</taxon>
        <taxon>Pseudomonadota</taxon>
        <taxon>Gammaproteobacteria</taxon>
        <taxon>Cardiobacteriales</taxon>
        <taxon>Ignatzschineriaceae</taxon>
        <taxon>Ignatzschineria</taxon>
    </lineage>
</organism>
<accession>A0ABY3X096</accession>
<evidence type="ECO:0000313" key="2">
    <source>
        <dbReference type="Proteomes" id="UP000829542"/>
    </source>
</evidence>
<sequence>MSLIDDNNVKIGVDEIKKYVKNNNMQIDEQFFTPHASQIKANMVRSGAVGEGDAFVRALEYLVSQEFFGAVALHSGGGKLFLTEKGFKEVNG</sequence>
<protein>
    <submittedName>
        <fullName evidence="1">Uncharacterized protein</fullName>
    </submittedName>
</protein>
<dbReference type="RefSeq" id="WP_242149584.1">
    <property type="nucleotide sequence ID" value="NZ_CP093379.1"/>
</dbReference>
<proteinExistence type="predicted"/>
<reference evidence="1 2" key="1">
    <citation type="submission" date="2022-03" db="EMBL/GenBank/DDBJ databases">
        <title>Ignatzschineria rhizosphaerae HR5S32.</title>
        <authorList>
            <person name="Sun J.Q."/>
            <person name="Feng J.Y."/>
        </authorList>
    </citation>
    <scope>NUCLEOTIDE SEQUENCE [LARGE SCALE GENOMIC DNA]</scope>
    <source>
        <strain evidence="1 2">HR5S32</strain>
    </source>
</reference>
<dbReference type="EMBL" id="CP093379">
    <property type="protein sequence ID" value="UNM96296.1"/>
    <property type="molecule type" value="Genomic_DNA"/>
</dbReference>
<evidence type="ECO:0000313" key="1">
    <source>
        <dbReference type="EMBL" id="UNM96296.1"/>
    </source>
</evidence>
<name>A0ABY3X096_9GAMM</name>
<gene>
    <name evidence="1" type="ORF">MMG00_14060</name>
</gene>